<gene>
    <name evidence="2" type="ORF">TTEB3V08_LOCUS5546</name>
</gene>
<feature type="signal peptide" evidence="1">
    <location>
        <begin position="1"/>
        <end position="21"/>
    </location>
</feature>
<feature type="chain" id="PRO_5030892154" evidence="1">
    <location>
        <begin position="22"/>
        <end position="74"/>
    </location>
</feature>
<proteinExistence type="predicted"/>
<evidence type="ECO:0000256" key="1">
    <source>
        <dbReference type="SAM" id="SignalP"/>
    </source>
</evidence>
<organism evidence="2">
    <name type="scientific">Timema tahoe</name>
    <dbReference type="NCBI Taxonomy" id="61484"/>
    <lineage>
        <taxon>Eukaryota</taxon>
        <taxon>Metazoa</taxon>
        <taxon>Ecdysozoa</taxon>
        <taxon>Arthropoda</taxon>
        <taxon>Hexapoda</taxon>
        <taxon>Insecta</taxon>
        <taxon>Pterygota</taxon>
        <taxon>Neoptera</taxon>
        <taxon>Polyneoptera</taxon>
        <taxon>Phasmatodea</taxon>
        <taxon>Timematodea</taxon>
        <taxon>Timematoidea</taxon>
        <taxon>Timematidae</taxon>
        <taxon>Timema</taxon>
    </lineage>
</organism>
<evidence type="ECO:0000313" key="2">
    <source>
        <dbReference type="EMBL" id="CAD7457553.1"/>
    </source>
</evidence>
<name>A0A7R9NVH2_9NEOP</name>
<keyword evidence="1" id="KW-0732">Signal</keyword>
<reference evidence="2" key="1">
    <citation type="submission" date="2020-11" db="EMBL/GenBank/DDBJ databases">
        <authorList>
            <person name="Tran Van P."/>
        </authorList>
    </citation>
    <scope>NUCLEOTIDE SEQUENCE</scope>
</reference>
<accession>A0A7R9NVH2</accession>
<protein>
    <submittedName>
        <fullName evidence="2">Uncharacterized protein</fullName>
    </submittedName>
</protein>
<dbReference type="EMBL" id="OE001772">
    <property type="protein sequence ID" value="CAD7457553.1"/>
    <property type="molecule type" value="Genomic_DNA"/>
</dbReference>
<sequence length="74" mass="8488">MARFSFLVVLVALCVAHNVNSFSLTELMRHRDISKSQHDNEVALIFETVILWSSSLALKEQETNLDQGKRDDIR</sequence>
<dbReference type="AlphaFoldDB" id="A0A7R9NVH2"/>